<reference evidence="4" key="1">
    <citation type="submission" date="2010-08" db="EMBL/GenBank/DDBJ databases">
        <authorList>
            <consortium name="Caenorhabditis japonica Sequencing Consortium"/>
            <person name="Wilson R.K."/>
        </authorList>
    </citation>
    <scope>NUCLEOTIDE SEQUENCE [LARGE SCALE GENOMIC DNA]</scope>
    <source>
        <strain evidence="4">DF5081</strain>
    </source>
</reference>
<reference evidence="3" key="2">
    <citation type="submission" date="2022-06" db="UniProtKB">
        <authorList>
            <consortium name="EnsemblMetazoa"/>
        </authorList>
    </citation>
    <scope>IDENTIFICATION</scope>
    <source>
        <strain evidence="3">DF5081</strain>
    </source>
</reference>
<feature type="domain" description="NTF2-like" evidence="2">
    <location>
        <begin position="33"/>
        <end position="143"/>
    </location>
</feature>
<name>A0A8R1I7G5_CAEJA</name>
<sequence length="264" mass="29294">MRYLKLLVFSSILFGALHADFFPSYATPDPIAVVSSFLTKLVRTIEKVDKIQLGVLFHDGFAFEGCSRNLGKSQLIELLTTLRPGTQFSFTPIKASYIAPHTIQYRVAIQGIASTNYFEADFVLNVHNGNFILVSGKRPECPRNPIGTAREGSDATVNKFLGIMESVIGSGNVAHFGMFFEDGFLFNGCKGNYGKQQVLGLLSKLPKGARPVFRLVWSRYIGDNSIEYQVISRGVGQKEVTAIFNLRVLNNTWILHSGRMAQCQ</sequence>
<dbReference type="OMA" id="NNTWILH"/>
<dbReference type="Proteomes" id="UP000005237">
    <property type="component" value="Unassembled WGS sequence"/>
</dbReference>
<dbReference type="EnsemblMetazoa" id="CJA17199.1">
    <property type="protein sequence ID" value="CJA17199.1"/>
    <property type="gene ID" value="WBGene00136403"/>
</dbReference>
<keyword evidence="1" id="KW-0732">Signal</keyword>
<feature type="signal peptide" evidence="1">
    <location>
        <begin position="1"/>
        <end position="19"/>
    </location>
</feature>
<keyword evidence="4" id="KW-1185">Reference proteome</keyword>
<evidence type="ECO:0000259" key="2">
    <source>
        <dbReference type="Pfam" id="PF26530"/>
    </source>
</evidence>
<evidence type="ECO:0000313" key="3">
    <source>
        <dbReference type="EnsemblMetazoa" id="CJA17199.1"/>
    </source>
</evidence>
<feature type="chain" id="PRO_5035878549" description="NTF2-like domain-containing protein" evidence="1">
    <location>
        <begin position="20"/>
        <end position="264"/>
    </location>
</feature>
<evidence type="ECO:0000256" key="1">
    <source>
        <dbReference type="SAM" id="SignalP"/>
    </source>
</evidence>
<dbReference type="Pfam" id="PF26530">
    <property type="entry name" value="NTF2_3"/>
    <property type="match status" value="2"/>
</dbReference>
<protein>
    <recommendedName>
        <fullName evidence="2">NTF2-like domain-containing protein</fullName>
    </recommendedName>
</protein>
<evidence type="ECO:0000313" key="4">
    <source>
        <dbReference type="Proteomes" id="UP000005237"/>
    </source>
</evidence>
<feature type="domain" description="NTF2-like" evidence="2">
    <location>
        <begin position="155"/>
        <end position="264"/>
    </location>
</feature>
<proteinExistence type="predicted"/>
<dbReference type="InterPro" id="IPR058721">
    <property type="entry name" value="NTF2_3"/>
</dbReference>
<organism evidence="3 4">
    <name type="scientific">Caenorhabditis japonica</name>
    <dbReference type="NCBI Taxonomy" id="281687"/>
    <lineage>
        <taxon>Eukaryota</taxon>
        <taxon>Metazoa</taxon>
        <taxon>Ecdysozoa</taxon>
        <taxon>Nematoda</taxon>
        <taxon>Chromadorea</taxon>
        <taxon>Rhabditida</taxon>
        <taxon>Rhabditina</taxon>
        <taxon>Rhabditomorpha</taxon>
        <taxon>Rhabditoidea</taxon>
        <taxon>Rhabditidae</taxon>
        <taxon>Peloderinae</taxon>
        <taxon>Caenorhabditis</taxon>
    </lineage>
</organism>
<dbReference type="PANTHER" id="PTHR33940:SF1">
    <property type="entry name" value="APOLIPOPHORIN-RELATED"/>
    <property type="match status" value="1"/>
</dbReference>
<dbReference type="PANTHER" id="PTHR33940">
    <property type="entry name" value="PROTEIN CBG13625"/>
    <property type="match status" value="1"/>
</dbReference>
<dbReference type="AlphaFoldDB" id="A0A8R1I7G5"/>
<accession>A0A8R1I7G5</accession>